<gene>
    <name evidence="2" type="ORF">DPM33_23630</name>
</gene>
<evidence type="ECO:0000313" key="3">
    <source>
        <dbReference type="Proteomes" id="UP000251558"/>
    </source>
</evidence>
<evidence type="ECO:0008006" key="4">
    <source>
        <dbReference type="Google" id="ProtNLM"/>
    </source>
</evidence>
<proteinExistence type="predicted"/>
<feature type="signal peptide" evidence="1">
    <location>
        <begin position="1"/>
        <end position="19"/>
    </location>
</feature>
<organism evidence="2 3">
    <name type="scientific">Mesorhizobium hawassense</name>
    <dbReference type="NCBI Taxonomy" id="1209954"/>
    <lineage>
        <taxon>Bacteria</taxon>
        <taxon>Pseudomonadati</taxon>
        <taxon>Pseudomonadota</taxon>
        <taxon>Alphaproteobacteria</taxon>
        <taxon>Hyphomicrobiales</taxon>
        <taxon>Phyllobacteriaceae</taxon>
        <taxon>Mesorhizobium</taxon>
    </lineage>
</organism>
<keyword evidence="3" id="KW-1185">Reference proteome</keyword>
<dbReference type="AlphaFoldDB" id="A0A330HPC2"/>
<name>A0A330HPC2_9HYPH</name>
<comment type="caution">
    <text evidence="2">The sequence shown here is derived from an EMBL/GenBank/DDBJ whole genome shotgun (WGS) entry which is preliminary data.</text>
</comment>
<sequence length="118" mass="11936">MRIAVAVGAITLTAASAHAASLTAAQLETARQVCYADTAVQYCSDTSYPLAWSPEAQDSVDAIEGSADGDITTACAHGGKQFEAIAGIQDDGKPASASRLVAACMGVDASQSMIVKAK</sequence>
<protein>
    <recommendedName>
        <fullName evidence="4">Secreted protein</fullName>
    </recommendedName>
</protein>
<feature type="chain" id="PRO_5016349196" description="Secreted protein" evidence="1">
    <location>
        <begin position="20"/>
        <end position="118"/>
    </location>
</feature>
<dbReference type="EMBL" id="QMBP01000012">
    <property type="protein sequence ID" value="RAZ88519.1"/>
    <property type="molecule type" value="Genomic_DNA"/>
</dbReference>
<reference evidence="2 3" key="1">
    <citation type="submission" date="2018-07" db="EMBL/GenBank/DDBJ databases">
        <title>Diversity of Mesorhizobium strains in Brazil.</title>
        <authorList>
            <person name="Helene L.C.F."/>
            <person name="Dall'Agnol R."/>
            <person name="Delamuta J.R.M."/>
            <person name="Hungria M."/>
        </authorList>
    </citation>
    <scope>NUCLEOTIDE SEQUENCE [LARGE SCALE GENOMIC DNA]</scope>
    <source>
        <strain evidence="2 3">AC99b</strain>
    </source>
</reference>
<keyword evidence="1" id="KW-0732">Signal</keyword>
<dbReference type="Proteomes" id="UP000251558">
    <property type="component" value="Unassembled WGS sequence"/>
</dbReference>
<evidence type="ECO:0000313" key="2">
    <source>
        <dbReference type="EMBL" id="RAZ88519.1"/>
    </source>
</evidence>
<accession>A0A330HPC2</accession>
<evidence type="ECO:0000256" key="1">
    <source>
        <dbReference type="SAM" id="SignalP"/>
    </source>
</evidence>